<evidence type="ECO:0000256" key="1">
    <source>
        <dbReference type="ARBA" id="ARBA00022801"/>
    </source>
</evidence>
<comment type="caution">
    <text evidence="4">The sequence shown here is derived from an EMBL/GenBank/DDBJ whole genome shotgun (WGS) entry which is preliminary data.</text>
</comment>
<reference evidence="4 5" key="1">
    <citation type="submission" date="2023-07" db="EMBL/GenBank/DDBJ databases">
        <title>Sorghum-associated microbial communities from plants grown in Nebraska, USA.</title>
        <authorList>
            <person name="Schachtman D."/>
        </authorList>
    </citation>
    <scope>NUCLEOTIDE SEQUENCE [LARGE SCALE GENOMIC DNA]</scope>
    <source>
        <strain evidence="4 5">BE310</strain>
    </source>
</reference>
<feature type="signal peptide" evidence="2">
    <location>
        <begin position="1"/>
        <end position="22"/>
    </location>
</feature>
<dbReference type="InterPro" id="IPR029058">
    <property type="entry name" value="AB_hydrolase_fold"/>
</dbReference>
<dbReference type="Gene3D" id="3.40.50.1820">
    <property type="entry name" value="alpha/beta hydrolase"/>
    <property type="match status" value="1"/>
</dbReference>
<dbReference type="PANTHER" id="PTHR22946">
    <property type="entry name" value="DIENELACTONE HYDROLASE DOMAIN-CONTAINING PROTEIN-RELATED"/>
    <property type="match status" value="1"/>
</dbReference>
<dbReference type="RefSeq" id="WP_310343718.1">
    <property type="nucleotide sequence ID" value="NZ_JAVDXQ010000002.1"/>
</dbReference>
<accession>A0ABU1Z700</accession>
<dbReference type="EMBL" id="JAVDXQ010000002">
    <property type="protein sequence ID" value="MDR7296387.1"/>
    <property type="molecule type" value="Genomic_DNA"/>
</dbReference>
<protein>
    <submittedName>
        <fullName evidence="4">Dienelactone hydrolase</fullName>
    </submittedName>
</protein>
<keyword evidence="2" id="KW-0732">Signal</keyword>
<evidence type="ECO:0000256" key="2">
    <source>
        <dbReference type="SAM" id="SignalP"/>
    </source>
</evidence>
<proteinExistence type="predicted"/>
<dbReference type="Pfam" id="PF02129">
    <property type="entry name" value="Peptidase_S15"/>
    <property type="match status" value="1"/>
</dbReference>
<evidence type="ECO:0000313" key="5">
    <source>
        <dbReference type="Proteomes" id="UP001180536"/>
    </source>
</evidence>
<sequence>MKKLLSLLLNATLATLCATASAQQAETVWIPMSADAGAPAVKLEATLYRTPNAGPVPVVMFHHGSSGGPIPANYTERAQGLAKFLNARGVALIVPMRAGRGQSEGVDNEQPSACTVAATQAGMRNASAAVDATLQWLRAQPWPDMSRVVMAGHSRGGLLSVAYAAAHPDAVRGSINFSGGWKDDRCGDVDVNAVAFEAAGKAPQRVPSLFLYARGDGFYADASMEKYGRVFEGAGGDVTFRMYAFDDVNGHLLFRRKQALWEADVAAFLARIGLEAGGARQAP</sequence>
<evidence type="ECO:0000313" key="4">
    <source>
        <dbReference type="EMBL" id="MDR7296387.1"/>
    </source>
</evidence>
<keyword evidence="1 4" id="KW-0378">Hydrolase</keyword>
<gene>
    <name evidence="4" type="ORF">J2X16_001726</name>
</gene>
<feature type="domain" description="Xaa-Pro dipeptidyl-peptidase-like" evidence="3">
    <location>
        <begin position="41"/>
        <end position="175"/>
    </location>
</feature>
<keyword evidence="5" id="KW-1185">Reference proteome</keyword>
<name>A0ABU1Z700_9BURK</name>
<dbReference type="InterPro" id="IPR000383">
    <property type="entry name" value="Xaa-Pro-like_dom"/>
</dbReference>
<dbReference type="Proteomes" id="UP001180536">
    <property type="component" value="Unassembled WGS sequence"/>
</dbReference>
<dbReference type="SUPFAM" id="SSF53474">
    <property type="entry name" value="alpha/beta-Hydrolases"/>
    <property type="match status" value="1"/>
</dbReference>
<dbReference type="GO" id="GO:0016787">
    <property type="term" value="F:hydrolase activity"/>
    <property type="evidence" value="ECO:0007669"/>
    <property type="project" value="UniProtKB-KW"/>
</dbReference>
<dbReference type="InterPro" id="IPR050261">
    <property type="entry name" value="FrsA_esterase"/>
</dbReference>
<evidence type="ECO:0000259" key="3">
    <source>
        <dbReference type="Pfam" id="PF02129"/>
    </source>
</evidence>
<feature type="chain" id="PRO_5046510681" evidence="2">
    <location>
        <begin position="23"/>
        <end position="283"/>
    </location>
</feature>
<dbReference type="PANTHER" id="PTHR22946:SF9">
    <property type="entry name" value="POLYKETIDE TRANSFERASE AF380"/>
    <property type="match status" value="1"/>
</dbReference>
<organism evidence="4 5">
    <name type="scientific">Pelomonas aquatica</name>
    <dbReference type="NCBI Taxonomy" id="431058"/>
    <lineage>
        <taxon>Bacteria</taxon>
        <taxon>Pseudomonadati</taxon>
        <taxon>Pseudomonadota</taxon>
        <taxon>Betaproteobacteria</taxon>
        <taxon>Burkholderiales</taxon>
        <taxon>Sphaerotilaceae</taxon>
        <taxon>Roseateles</taxon>
    </lineage>
</organism>